<evidence type="ECO:0000259" key="16">
    <source>
        <dbReference type="Pfam" id="PF04757"/>
    </source>
</evidence>
<dbReference type="Gene3D" id="3.30.40.10">
    <property type="entry name" value="Zinc/RING finger domain, C3HC4 (zinc finger)"/>
    <property type="match status" value="1"/>
</dbReference>
<dbReference type="GO" id="GO:0061630">
    <property type="term" value="F:ubiquitin protein ligase activity"/>
    <property type="evidence" value="ECO:0007669"/>
    <property type="project" value="EnsemblFungi"/>
</dbReference>
<evidence type="ECO:0000256" key="2">
    <source>
        <dbReference type="ARBA" id="ARBA00004906"/>
    </source>
</evidence>
<evidence type="ECO:0000313" key="17">
    <source>
        <dbReference type="EMBL" id="CCC67837.1"/>
    </source>
</evidence>
<evidence type="ECO:0000256" key="11">
    <source>
        <dbReference type="ARBA" id="ARBA00022989"/>
    </source>
</evidence>
<dbReference type="STRING" id="1064592.G0V8N8"/>
<evidence type="ECO:0000313" key="18">
    <source>
        <dbReference type="Proteomes" id="UP000001640"/>
    </source>
</evidence>
<dbReference type="RefSeq" id="XP_003674217.1">
    <property type="nucleotide sequence ID" value="XM_003674169.1"/>
</dbReference>
<keyword evidence="5" id="KW-0813">Transport</keyword>
<dbReference type="GO" id="GO:0043161">
    <property type="term" value="P:proteasome-mediated ubiquitin-dependent protein catabolic process"/>
    <property type="evidence" value="ECO:0007669"/>
    <property type="project" value="EnsemblFungi"/>
</dbReference>
<keyword evidence="18" id="KW-1185">Reference proteome</keyword>
<dbReference type="FunFam" id="3.30.40.10:FF:000659">
    <property type="entry name" value="Peroxisome assembly protein 12"/>
    <property type="match status" value="1"/>
</dbReference>
<keyword evidence="8" id="KW-0863">Zinc-finger</keyword>
<evidence type="ECO:0000256" key="9">
    <source>
        <dbReference type="ARBA" id="ARBA00022833"/>
    </source>
</evidence>
<dbReference type="GO" id="GO:0016562">
    <property type="term" value="P:protein import into peroxisome matrix, receptor recycling"/>
    <property type="evidence" value="ECO:0007669"/>
    <property type="project" value="EnsemblFungi"/>
</dbReference>
<dbReference type="GO" id="GO:0044721">
    <property type="term" value="P:protein import into peroxisome matrix, substrate release"/>
    <property type="evidence" value="ECO:0007669"/>
    <property type="project" value="EnsemblFungi"/>
</dbReference>
<dbReference type="GO" id="GO:0005778">
    <property type="term" value="C:peroxisomal membrane"/>
    <property type="evidence" value="ECO:0007669"/>
    <property type="project" value="UniProtKB-SubCell"/>
</dbReference>
<evidence type="ECO:0000256" key="12">
    <source>
        <dbReference type="ARBA" id="ARBA00023136"/>
    </source>
</evidence>
<dbReference type="InterPro" id="IPR013083">
    <property type="entry name" value="Znf_RING/FYVE/PHD"/>
</dbReference>
<comment type="similarity">
    <text evidence="3">Belongs to the pex2/pex10/pex12 family.</text>
</comment>
<dbReference type="HOGENOM" id="CLU_031067_0_0_1"/>
<sequence>MSFYSNLPTTSNELSASTIYPTIFEILSSQELDALFPASIRYLLTNYWISRFPSWTTLQVNNYFDEWFNLLIKGLVEAYHLKNFNTTFIDKFYGLQRFSTRDQALLKAQIQSLQNGKAKSWPLELQLTKEQRMVIFLQKIILPYIKNNLDDIHRKIVTESAFGSRPEEEKPSILAKIKLLLKAVIQKYYPTFKRICFLLNMTTRLSFLMGKNASMSFLDYCFNIGYMRMVLPLQKKQLYGYGSTKDKVLRLKRVLGQNKMAQLNKLRHVLSQTAVVGSYAGSQLFPSFVFGLRVYQWWVTEDLSAKLQKKIDTMDEKIPRPPNKSSLEVSSSETCPVCQLTVQNPCVLETGYVTCYPCAIKYITKHEGRCPVTNKKLLGCKYDEVTQSWRVTNGLRKLLI</sequence>
<dbReference type="GO" id="GO:0006513">
    <property type="term" value="P:protein monoubiquitination"/>
    <property type="evidence" value="ECO:0007669"/>
    <property type="project" value="TreeGrafter"/>
</dbReference>
<dbReference type="eggNOG" id="KOG0826">
    <property type="taxonomic scope" value="Eukaryota"/>
</dbReference>
<dbReference type="SUPFAM" id="SSF57850">
    <property type="entry name" value="RING/U-box"/>
    <property type="match status" value="1"/>
</dbReference>
<evidence type="ECO:0000256" key="4">
    <source>
        <dbReference type="ARBA" id="ARBA00018980"/>
    </source>
</evidence>
<evidence type="ECO:0000256" key="5">
    <source>
        <dbReference type="ARBA" id="ARBA00022448"/>
    </source>
</evidence>
<dbReference type="PANTHER" id="PTHR12888:SF0">
    <property type="entry name" value="PEROXISOME ASSEMBLY PROTEIN 12"/>
    <property type="match status" value="1"/>
</dbReference>
<organism evidence="17 18">
    <name type="scientific">Naumovozyma castellii</name>
    <name type="common">Yeast</name>
    <name type="synonym">Saccharomyces castellii</name>
    <dbReference type="NCBI Taxonomy" id="27288"/>
    <lineage>
        <taxon>Eukaryota</taxon>
        <taxon>Fungi</taxon>
        <taxon>Dikarya</taxon>
        <taxon>Ascomycota</taxon>
        <taxon>Saccharomycotina</taxon>
        <taxon>Saccharomycetes</taxon>
        <taxon>Saccharomycetales</taxon>
        <taxon>Saccharomycetaceae</taxon>
        <taxon>Naumovozyma</taxon>
    </lineage>
</organism>
<proteinExistence type="inferred from homology"/>
<evidence type="ECO:0000256" key="10">
    <source>
        <dbReference type="ARBA" id="ARBA00022927"/>
    </source>
</evidence>
<gene>
    <name evidence="17" type="primary">NCAS0A12790</name>
    <name evidence="17" type="ordered locus">NCAS_0A12790</name>
</gene>
<dbReference type="GO" id="GO:0008320">
    <property type="term" value="F:protein transmembrane transporter activity"/>
    <property type="evidence" value="ECO:0007669"/>
    <property type="project" value="EnsemblFungi"/>
</dbReference>
<comment type="pathway">
    <text evidence="2">Protein modification; protein ubiquitination.</text>
</comment>
<keyword evidence="12" id="KW-0472">Membrane</keyword>
<dbReference type="GO" id="GO:1990429">
    <property type="term" value="C:peroxisomal importomer complex"/>
    <property type="evidence" value="ECO:0007669"/>
    <property type="project" value="EnsemblFungi"/>
</dbReference>
<dbReference type="GO" id="GO:0000209">
    <property type="term" value="P:protein polyubiquitination"/>
    <property type="evidence" value="ECO:0007669"/>
    <property type="project" value="EnsemblFungi"/>
</dbReference>
<dbReference type="KEGG" id="ncs:NCAS_0A12790"/>
<keyword evidence="7" id="KW-0479">Metal-binding</keyword>
<reference evidence="17 18" key="1">
    <citation type="journal article" date="2011" name="Proc. Natl. Acad. Sci. U.S.A.">
        <title>Evolutionary erosion of yeast sex chromosomes by mating-type switching accidents.</title>
        <authorList>
            <person name="Gordon J.L."/>
            <person name="Armisen D."/>
            <person name="Proux-Wera E."/>
            <person name="Oheigeartaigh S.S."/>
            <person name="Byrne K.P."/>
            <person name="Wolfe K.H."/>
        </authorList>
    </citation>
    <scope>NUCLEOTIDE SEQUENCE [LARGE SCALE GENOMIC DNA]</scope>
    <source>
        <strain evidence="18">ATCC 76901 / BCRC 22586 / CBS 4309 / NBRC 1992 / NRRL Y-12630</strain>
    </source>
</reference>
<dbReference type="InterPro" id="IPR017375">
    <property type="entry name" value="PEX12"/>
</dbReference>
<dbReference type="GO" id="GO:0008270">
    <property type="term" value="F:zinc ion binding"/>
    <property type="evidence" value="ECO:0007669"/>
    <property type="project" value="UniProtKB-KW"/>
</dbReference>
<feature type="domain" description="Pex N-terminal" evidence="16">
    <location>
        <begin position="30"/>
        <end position="300"/>
    </location>
</feature>
<keyword evidence="13" id="KW-0576">Peroxisome</keyword>
<evidence type="ECO:0000256" key="15">
    <source>
        <dbReference type="ARBA" id="ARBA00034505"/>
    </source>
</evidence>
<dbReference type="Proteomes" id="UP000001640">
    <property type="component" value="Chromosome 1"/>
</dbReference>
<evidence type="ECO:0000256" key="6">
    <source>
        <dbReference type="ARBA" id="ARBA00022692"/>
    </source>
</evidence>
<dbReference type="AlphaFoldDB" id="G0V8N8"/>
<dbReference type="GO" id="GO:0000151">
    <property type="term" value="C:ubiquitin ligase complex"/>
    <property type="evidence" value="ECO:0007669"/>
    <property type="project" value="EnsemblFungi"/>
</dbReference>
<dbReference type="OMA" id="QHYLARC"/>
<evidence type="ECO:0000256" key="7">
    <source>
        <dbReference type="ARBA" id="ARBA00022723"/>
    </source>
</evidence>
<dbReference type="EMBL" id="HE576752">
    <property type="protein sequence ID" value="CCC67837.1"/>
    <property type="molecule type" value="Genomic_DNA"/>
</dbReference>
<comment type="subunit">
    <text evidence="15">Component of the PEX2-PEX10-PEX12 retrotranslocation channel, composed of PEX2, PEX10 and PEX12.</text>
</comment>
<comment type="subcellular location">
    <subcellularLocation>
        <location evidence="1">Peroxisome membrane</location>
        <topology evidence="1">Multi-pass membrane protein</topology>
    </subcellularLocation>
</comment>
<reference key="2">
    <citation type="submission" date="2011-08" db="EMBL/GenBank/DDBJ databases">
        <title>Genome sequence of Naumovozyma castellii.</title>
        <authorList>
            <person name="Gordon J.L."/>
            <person name="Armisen D."/>
            <person name="Proux-Wera E."/>
            <person name="OhEigeartaigh S.S."/>
            <person name="Byrne K.P."/>
            <person name="Wolfe K.H."/>
        </authorList>
    </citation>
    <scope>NUCLEOTIDE SEQUENCE</scope>
    <source>
        <strain>Type strain:CBS 4309</strain>
    </source>
</reference>
<dbReference type="InterPro" id="IPR006845">
    <property type="entry name" value="Pex_N"/>
</dbReference>
<dbReference type="GeneID" id="96901315"/>
<dbReference type="Pfam" id="PF04757">
    <property type="entry name" value="Pex2_Pex12"/>
    <property type="match status" value="1"/>
</dbReference>
<keyword evidence="10" id="KW-0653">Protein transport</keyword>
<evidence type="ECO:0000256" key="13">
    <source>
        <dbReference type="ARBA" id="ARBA00023140"/>
    </source>
</evidence>
<evidence type="ECO:0000256" key="14">
    <source>
        <dbReference type="ARBA" id="ARBA00029692"/>
    </source>
</evidence>
<evidence type="ECO:0000256" key="1">
    <source>
        <dbReference type="ARBA" id="ARBA00004585"/>
    </source>
</evidence>
<protein>
    <recommendedName>
        <fullName evidence="4">Peroxisome assembly protein 12</fullName>
    </recommendedName>
    <alternativeName>
        <fullName evidence="14">Peroxin-12</fullName>
    </alternativeName>
</protein>
<keyword evidence="11" id="KW-1133">Transmembrane helix</keyword>
<name>G0V8N8_NAUCA</name>
<dbReference type="InParanoid" id="G0V8N8"/>
<dbReference type="PANTHER" id="PTHR12888">
    <property type="entry name" value="PEROXISOME ASSEMBLY PROTEIN 12 PEROXIN-12"/>
    <property type="match status" value="1"/>
</dbReference>
<evidence type="ECO:0000256" key="8">
    <source>
        <dbReference type="ARBA" id="ARBA00022771"/>
    </source>
</evidence>
<dbReference type="OrthoDB" id="107372at2759"/>
<dbReference type="FunCoup" id="G0V8N8">
    <property type="interactions" value="581"/>
</dbReference>
<dbReference type="GO" id="GO:1990757">
    <property type="term" value="F:ubiquitin ligase activator activity"/>
    <property type="evidence" value="ECO:0007669"/>
    <property type="project" value="EnsemblFungi"/>
</dbReference>
<evidence type="ECO:0000256" key="3">
    <source>
        <dbReference type="ARBA" id="ARBA00008704"/>
    </source>
</evidence>
<keyword evidence="6" id="KW-0812">Transmembrane</keyword>
<accession>G0V8N8</accession>
<keyword evidence="9" id="KW-0862">Zinc</keyword>